<comment type="caution">
    <text evidence="1">The sequence shown here is derived from an EMBL/GenBank/DDBJ whole genome shotgun (WGS) entry which is preliminary data.</text>
</comment>
<proteinExistence type="predicted"/>
<dbReference type="Pfam" id="PF10962">
    <property type="entry name" value="DUF2764"/>
    <property type="match status" value="1"/>
</dbReference>
<organism evidence="1">
    <name type="scientific">bioreactor metagenome</name>
    <dbReference type="NCBI Taxonomy" id="1076179"/>
    <lineage>
        <taxon>unclassified sequences</taxon>
        <taxon>metagenomes</taxon>
        <taxon>ecological metagenomes</taxon>
    </lineage>
</organism>
<sequence>MLRHTHARDYGVGSLFEYTDEVLKLAEEPDLMGREKKIDALKWAWLDEHTFFNYFSIERVLAFVLKTEMLERWRMLSLEAGSAIFRDLLTSLKKDVVVKV</sequence>
<dbReference type="InterPro" id="IPR024492">
    <property type="entry name" value="DUF2764"/>
</dbReference>
<name>A0A645BFX2_9ZZZZ</name>
<reference evidence="1" key="1">
    <citation type="submission" date="2019-08" db="EMBL/GenBank/DDBJ databases">
        <authorList>
            <person name="Kucharzyk K."/>
            <person name="Murdoch R.W."/>
            <person name="Higgins S."/>
            <person name="Loffler F."/>
        </authorList>
    </citation>
    <scope>NUCLEOTIDE SEQUENCE</scope>
</reference>
<protein>
    <submittedName>
        <fullName evidence="1">Uncharacterized protein</fullName>
    </submittedName>
</protein>
<dbReference type="AlphaFoldDB" id="A0A645BFX2"/>
<dbReference type="EMBL" id="VSSQ01019893">
    <property type="protein sequence ID" value="MPM64340.1"/>
    <property type="molecule type" value="Genomic_DNA"/>
</dbReference>
<evidence type="ECO:0000313" key="1">
    <source>
        <dbReference type="EMBL" id="MPM64340.1"/>
    </source>
</evidence>
<gene>
    <name evidence="1" type="ORF">SDC9_111226</name>
</gene>
<accession>A0A645BFX2</accession>